<evidence type="ECO:0000256" key="1">
    <source>
        <dbReference type="ARBA" id="ARBA00005558"/>
    </source>
</evidence>
<dbReference type="GO" id="GO:0007015">
    <property type="term" value="P:actin filament organization"/>
    <property type="evidence" value="ECO:0007669"/>
    <property type="project" value="InterPro"/>
</dbReference>
<reference evidence="4 5" key="1">
    <citation type="submission" date="2018-12" db="EMBL/GenBank/DDBJ databases">
        <title>Characterization and Draft Genome of Vibrio anguillarum J360 Marine Pathogen Isolated from an Outbreak in Lumpfish (Cyclopterus lumpus).</title>
        <authorList>
            <person name="Vasquez J.I."/>
            <person name="Cao T."/>
            <person name="Chakraborty S."/>
            <person name="Gnanagobal H."/>
            <person name="Wescot J."/>
            <person name="Boyce D."/>
            <person name="Santander J."/>
        </authorList>
    </citation>
    <scope>NUCLEOTIDE SEQUENCE [LARGE SCALE GENOMIC DNA]</scope>
    <source>
        <strain evidence="4 5">J360</strain>
    </source>
</reference>
<comment type="caution">
    <text evidence="2">Lacks conserved residue(s) required for the propagation of feature annotation.</text>
</comment>
<protein>
    <submittedName>
        <fullName evidence="4">Type VI secretion system tip protein VgrG</fullName>
    </submittedName>
</protein>
<dbReference type="Pfam" id="PF22178">
    <property type="entry name" value="Gp5_trimer_C"/>
    <property type="match status" value="1"/>
</dbReference>
<dbReference type="RefSeq" id="WP_095661395.1">
    <property type="nucleotide sequence ID" value="NZ_CP023055.1"/>
</dbReference>
<dbReference type="PANTHER" id="PTHR32305:SF11">
    <property type="entry name" value="TYPE VI SECRETION SYSTEM SPIKE PROTEIN VGRG3"/>
    <property type="match status" value="1"/>
</dbReference>
<dbReference type="Gene3D" id="4.10.220.110">
    <property type="match status" value="1"/>
</dbReference>
<dbReference type="PROSITE" id="PS51772">
    <property type="entry name" value="ACD"/>
    <property type="match status" value="1"/>
</dbReference>
<dbReference type="InterPro" id="IPR006533">
    <property type="entry name" value="T6SS_Vgr_RhsGE"/>
</dbReference>
<dbReference type="NCBIfam" id="TIGR03361">
    <property type="entry name" value="VI_Rhs_Vgr"/>
    <property type="match status" value="1"/>
</dbReference>
<feature type="binding site" evidence="2">
    <location>
        <position position="985"/>
    </location>
    <ligand>
        <name>ATP</name>
        <dbReference type="ChEBI" id="CHEBI:30616"/>
    </ligand>
</feature>
<comment type="similarity">
    <text evidence="1">Belongs to the VgrG protein family.</text>
</comment>
<dbReference type="InterPro" id="IPR006531">
    <property type="entry name" value="Gp5/Vgr_OB"/>
</dbReference>
<dbReference type="NCBIfam" id="TIGR01646">
    <property type="entry name" value="vgr_GE"/>
    <property type="match status" value="1"/>
</dbReference>
<organism evidence="4 5">
    <name type="scientific">Vibrio anguillarum</name>
    <name type="common">Listonella anguillarum</name>
    <dbReference type="NCBI Taxonomy" id="55601"/>
    <lineage>
        <taxon>Bacteria</taxon>
        <taxon>Pseudomonadati</taxon>
        <taxon>Pseudomonadota</taxon>
        <taxon>Gammaproteobacteria</taxon>
        <taxon>Vibrionales</taxon>
        <taxon>Vibrionaceae</taxon>
        <taxon>Vibrio</taxon>
    </lineage>
</organism>
<dbReference type="Proteomes" id="UP000256923">
    <property type="component" value="Chromosome 2"/>
</dbReference>
<gene>
    <name evidence="4" type="primary">tssI</name>
    <name evidence="4" type="ORF">DYL72_16415</name>
</gene>
<dbReference type="SUPFAM" id="SSF69279">
    <property type="entry name" value="Phage tail proteins"/>
    <property type="match status" value="2"/>
</dbReference>
<evidence type="ECO:0000256" key="2">
    <source>
        <dbReference type="PROSITE-ProRule" id="PRU01108"/>
    </source>
</evidence>
<dbReference type="Gene3D" id="2.30.110.50">
    <property type="match status" value="1"/>
</dbReference>
<evidence type="ECO:0000256" key="3">
    <source>
        <dbReference type="SAM" id="MobiDB-lite"/>
    </source>
</evidence>
<dbReference type="InterPro" id="IPR054030">
    <property type="entry name" value="Gp5_Vgr_C"/>
</dbReference>
<dbReference type="Pfam" id="PF04717">
    <property type="entry name" value="Phage_base_V"/>
    <property type="match status" value="1"/>
</dbReference>
<dbReference type="InterPro" id="IPR032074">
    <property type="entry name" value="ACD_dom"/>
</dbReference>
<feature type="binding site" evidence="2">
    <location>
        <position position="798"/>
    </location>
    <ligand>
        <name>ATP</name>
        <dbReference type="ChEBI" id="CHEBI:30616"/>
    </ligand>
</feature>
<sequence>MARLSFRLTVEGLADDTLVVREYQGVESLSDSAQAGLHCYGFRYEIKLASRQSSLTALELVDKSAQLEMLRDGLVVQRVHGIVRQFSKGDIGHHHTFYSLTLVPALERLSLRQNSRIFQLKTVPEILSIVLQEMGINDYAFSLKRECAQREFCVQYRETDIDFLHRLAAEEGLVYHFIHEEGKHTLFFSDDSQSLTKRETPNALAGGVMESPYVSQLTQHSQTEVSHSALQDYSFKKPSYSFAQQAQGREMDYQQATYEHFDAPGRFKDDVNGKAFNQIRLEYLRREARTATGKSNHPGLQAGTKFDLQEHLDDSMNRDWVVVQVHHQGQQPQALEEEGGSGATTYSNQFTLIPADVTWRATPQAKPQVDGPCMALVVGPDGEEIFCDEHGRVKLHFPWDRYSNGDEHSSCWVRVSQGWAGSQYGMIAIPRIGHEVIVSFLNGDPDQPIVTGRTYHATNKAPYTLPDNKTKTVLRSETHQGEGFNELSFEDQAAQEKIYLHAQKDLDALVLNDATAHIKHDQHLTVDNDQFTHVKHNHHLTVEGESRESVKGSCILMVDGSLHVKSGQVWTNESGDEIHIKAGQKVVIEAGSEITVTAGGSFVKVDPAGVHLSGAGVNLNSGGSAGSGSGFSGDLPLLPGELELQKSPAPPQTILYQALLQAEEARIPAVRVCPLEQTQGLVSPPPPPSPPLAPPQPVPVQATNLASDARVRNTTKPAPEFGTHFPTSSIGIENELSGLIVAMPANSSQKFGYVKNAKGEALFMLTKDMNQGSYHCPPHLKNGRDYTGWQTHTIDLITYPCAMDDEKAVEDRKAGMLWLAKYFTSHISQFNHQTLAATSSDDGQFILEISNVNHIIAAGNGVSADYQGQTISMTPSGQQVTVGVSAKLFGTGANAELQLLELAPWYKKSLKDKFLSLTRGERLDDEETASSVFAYLTSIYIKTAELSKKFGIYINEWQPESEGITPNANGLTDPKVKNAWEILPRTKPSKMLEVLSAKDSRVVRSKITPELYSACSNDLAVNVFQYFQNGGEVAGHGINNATIGDPKSPQTAILFEFRTVPNALQGYLPKVESTAKTDTKLLDAFEGKKRTLVNNQVDAVIQNSGDQFDLWYQNYRQSINMPPVKNAKKSASANHKAEWVKAEKPQEWQRITSQ</sequence>
<evidence type="ECO:0000313" key="5">
    <source>
        <dbReference type="Proteomes" id="UP000256923"/>
    </source>
</evidence>
<dbReference type="InterPro" id="IPR037026">
    <property type="entry name" value="Vgr_OB-fold_dom_sf"/>
</dbReference>
<dbReference type="PANTHER" id="PTHR32305">
    <property type="match status" value="1"/>
</dbReference>
<dbReference type="Gene3D" id="3.55.50.10">
    <property type="entry name" value="Baseplate protein-like domains"/>
    <property type="match status" value="1"/>
</dbReference>
<dbReference type="Pfam" id="PF16671">
    <property type="entry name" value="ACD"/>
    <property type="match status" value="1"/>
</dbReference>
<dbReference type="SUPFAM" id="SSF69349">
    <property type="entry name" value="Phage fibre proteins"/>
    <property type="match status" value="1"/>
</dbReference>
<dbReference type="Gene3D" id="2.40.50.230">
    <property type="entry name" value="Gp5 N-terminal domain"/>
    <property type="match status" value="1"/>
</dbReference>
<dbReference type="GO" id="GO:0005524">
    <property type="term" value="F:ATP binding"/>
    <property type="evidence" value="ECO:0007669"/>
    <property type="project" value="UniProtKB-KW"/>
</dbReference>
<keyword evidence="2" id="KW-0547">Nucleotide-binding</keyword>
<proteinExistence type="inferred from homology"/>
<keyword evidence="2" id="KW-0067">ATP-binding</keyword>
<name>A0A7U5NE04_VIBAN</name>
<feature type="region of interest" description="Disordered" evidence="3">
    <location>
        <begin position="1127"/>
        <end position="1154"/>
    </location>
</feature>
<accession>A0A7U5NE04</accession>
<dbReference type="Gene3D" id="1.10.3680.20">
    <property type="entry name" value="Actin cross-linking domain"/>
    <property type="match status" value="1"/>
</dbReference>
<feature type="compositionally biased region" description="Basic and acidic residues" evidence="3">
    <location>
        <begin position="1135"/>
        <end position="1147"/>
    </location>
</feature>
<dbReference type="SUPFAM" id="SSF69255">
    <property type="entry name" value="gp5 N-terminal domain-like"/>
    <property type="match status" value="1"/>
</dbReference>
<dbReference type="AlphaFoldDB" id="A0A7U5NE04"/>
<evidence type="ECO:0000313" key="4">
    <source>
        <dbReference type="EMBL" id="AZS26583.1"/>
    </source>
</evidence>
<feature type="binding site" evidence="2">
    <location>
        <begin position="729"/>
        <end position="733"/>
    </location>
    <ligand>
        <name>ATP</name>
        <dbReference type="ChEBI" id="CHEBI:30616"/>
    </ligand>
</feature>
<dbReference type="Pfam" id="PF05954">
    <property type="entry name" value="Phage_GPD"/>
    <property type="match status" value="1"/>
</dbReference>
<dbReference type="InterPro" id="IPR050708">
    <property type="entry name" value="T6SS_VgrG/RHS"/>
</dbReference>
<dbReference type="InterPro" id="IPR017847">
    <property type="entry name" value="T6SS_RhsGE_Vgr_subset"/>
</dbReference>
<dbReference type="EMBL" id="CP034673">
    <property type="protein sequence ID" value="AZS26583.1"/>
    <property type="molecule type" value="Genomic_DNA"/>
</dbReference>